<feature type="compositionally biased region" description="Basic and acidic residues" evidence="15">
    <location>
        <begin position="487"/>
        <end position="564"/>
    </location>
</feature>
<evidence type="ECO:0000259" key="16">
    <source>
        <dbReference type="PROSITE" id="PS51391"/>
    </source>
</evidence>
<dbReference type="CDD" id="cd16982">
    <property type="entry name" value="CID_Pcf11"/>
    <property type="match status" value="1"/>
</dbReference>
<dbReference type="FunFam" id="1.25.40.90:FF:000015">
    <property type="entry name" value="Pre-mRNA cleavage complex 2 protein Pcf11"/>
    <property type="match status" value="1"/>
</dbReference>
<dbReference type="Pfam" id="PF20845">
    <property type="entry name" value="Pcf11_helical"/>
    <property type="match status" value="1"/>
</dbReference>
<feature type="compositionally biased region" description="Polar residues" evidence="15">
    <location>
        <begin position="1170"/>
        <end position="1180"/>
    </location>
</feature>
<feature type="compositionally biased region" description="Basic and acidic residues" evidence="15">
    <location>
        <begin position="838"/>
        <end position="852"/>
    </location>
</feature>
<evidence type="ECO:0000256" key="15">
    <source>
        <dbReference type="SAM" id="MobiDB-lite"/>
    </source>
</evidence>
<evidence type="ECO:0000313" key="17">
    <source>
        <dbReference type="EMBL" id="KAG7483910.1"/>
    </source>
</evidence>
<keyword evidence="6" id="KW-0832">Ubl conjugation</keyword>
<dbReference type="Proteomes" id="UP001046870">
    <property type="component" value="Chromosome 3"/>
</dbReference>
<evidence type="ECO:0000256" key="5">
    <source>
        <dbReference type="ARBA" id="ARBA00022664"/>
    </source>
</evidence>
<evidence type="ECO:0000256" key="8">
    <source>
        <dbReference type="ARBA" id="ARBA00023054"/>
    </source>
</evidence>
<reference evidence="17" key="1">
    <citation type="submission" date="2021-01" db="EMBL/GenBank/DDBJ databases">
        <authorList>
            <person name="Zahm M."/>
            <person name="Roques C."/>
            <person name="Cabau C."/>
            <person name="Klopp C."/>
            <person name="Donnadieu C."/>
            <person name="Jouanno E."/>
            <person name="Lampietro C."/>
            <person name="Louis A."/>
            <person name="Herpin A."/>
            <person name="Echchiki A."/>
            <person name="Berthelot C."/>
            <person name="Parey E."/>
            <person name="Roest-Crollius H."/>
            <person name="Braasch I."/>
            <person name="Postlethwait J."/>
            <person name="Bobe J."/>
            <person name="Montfort J."/>
            <person name="Bouchez O."/>
            <person name="Begum T."/>
            <person name="Mejri S."/>
            <person name="Adams A."/>
            <person name="Chen W.-J."/>
            <person name="Guiguen Y."/>
        </authorList>
    </citation>
    <scope>NUCLEOTIDE SEQUENCE</scope>
    <source>
        <strain evidence="17">YG-15Mar2019-1</strain>
        <tissue evidence="17">Brain</tissue>
    </source>
</reference>
<dbReference type="PROSITE" id="PS51391">
    <property type="entry name" value="CID"/>
    <property type="match status" value="1"/>
</dbReference>
<evidence type="ECO:0000256" key="4">
    <source>
        <dbReference type="ARBA" id="ARBA00022553"/>
    </source>
</evidence>
<dbReference type="InterPro" id="IPR048832">
    <property type="entry name" value="PCF11_charged"/>
</dbReference>
<comment type="caution">
    <text evidence="17">The sequence shown here is derived from an EMBL/GenBank/DDBJ whole genome shotgun (WGS) entry which is preliminary data.</text>
</comment>
<evidence type="ECO:0000256" key="13">
    <source>
        <dbReference type="ARBA" id="ARBA00083113"/>
    </source>
</evidence>
<evidence type="ECO:0000256" key="10">
    <source>
        <dbReference type="ARBA" id="ARBA00057101"/>
    </source>
</evidence>
<accession>A0A9D3TB79</accession>
<dbReference type="InterPro" id="IPR045154">
    <property type="entry name" value="PCF11-like"/>
</dbReference>
<feature type="compositionally biased region" description="Basic residues" evidence="15">
    <location>
        <begin position="453"/>
        <end position="467"/>
    </location>
</feature>
<evidence type="ECO:0000256" key="11">
    <source>
        <dbReference type="ARBA" id="ARBA00063659"/>
    </source>
</evidence>
<evidence type="ECO:0000256" key="2">
    <source>
        <dbReference type="ARBA" id="ARBA00022481"/>
    </source>
</evidence>
<feature type="domain" description="CID" evidence="16">
    <location>
        <begin position="6"/>
        <end position="134"/>
    </location>
</feature>
<organism evidence="17 18">
    <name type="scientific">Megalops atlanticus</name>
    <name type="common">Tarpon</name>
    <name type="synonym">Clupea gigantea</name>
    <dbReference type="NCBI Taxonomy" id="7932"/>
    <lineage>
        <taxon>Eukaryota</taxon>
        <taxon>Metazoa</taxon>
        <taxon>Chordata</taxon>
        <taxon>Craniata</taxon>
        <taxon>Vertebrata</taxon>
        <taxon>Euteleostomi</taxon>
        <taxon>Actinopterygii</taxon>
        <taxon>Neopterygii</taxon>
        <taxon>Teleostei</taxon>
        <taxon>Elopiformes</taxon>
        <taxon>Megalopidae</taxon>
        <taxon>Megalops</taxon>
    </lineage>
</organism>
<evidence type="ECO:0000256" key="1">
    <source>
        <dbReference type="ARBA" id="ARBA00004123"/>
    </source>
</evidence>
<dbReference type="GO" id="GO:0003729">
    <property type="term" value="F:mRNA binding"/>
    <property type="evidence" value="ECO:0007669"/>
    <property type="project" value="InterPro"/>
</dbReference>
<dbReference type="SUPFAM" id="SSF48464">
    <property type="entry name" value="ENTH/VHS domain"/>
    <property type="match status" value="1"/>
</dbReference>
<keyword evidence="7" id="KW-0007">Acetylation</keyword>
<proteinExistence type="predicted"/>
<feature type="compositionally biased region" description="Polar residues" evidence="15">
    <location>
        <begin position="409"/>
        <end position="419"/>
    </location>
</feature>
<feature type="region of interest" description="Disordered" evidence="15">
    <location>
        <begin position="645"/>
        <end position="1033"/>
    </location>
</feature>
<evidence type="ECO:0000256" key="6">
    <source>
        <dbReference type="ARBA" id="ARBA00022843"/>
    </source>
</evidence>
<feature type="compositionally biased region" description="Basic and acidic residues" evidence="15">
    <location>
        <begin position="759"/>
        <end position="769"/>
    </location>
</feature>
<keyword evidence="2" id="KW-0488">Methylation</keyword>
<dbReference type="InterPro" id="IPR006569">
    <property type="entry name" value="CID_dom"/>
</dbReference>
<dbReference type="OrthoDB" id="343582at2759"/>
<feature type="coiled-coil region" evidence="14">
    <location>
        <begin position="194"/>
        <end position="221"/>
    </location>
</feature>
<dbReference type="InterPro" id="IPR047415">
    <property type="entry name" value="Pcf11_CID"/>
</dbReference>
<keyword evidence="9" id="KW-0539">Nucleus</keyword>
<evidence type="ECO:0000256" key="12">
    <source>
        <dbReference type="ARBA" id="ARBA00068814"/>
    </source>
</evidence>
<dbReference type="Pfam" id="PF11526">
    <property type="entry name" value="Pfc11_Clp1_ID"/>
    <property type="match status" value="1"/>
</dbReference>
<dbReference type="Pfam" id="PF04818">
    <property type="entry name" value="CID"/>
    <property type="match status" value="1"/>
</dbReference>
<feature type="compositionally biased region" description="Basic and acidic residues" evidence="15">
    <location>
        <begin position="392"/>
        <end position="407"/>
    </location>
</feature>
<evidence type="ECO:0000256" key="3">
    <source>
        <dbReference type="ARBA" id="ARBA00022499"/>
    </source>
</evidence>
<keyword evidence="3" id="KW-1017">Isopeptide bond</keyword>
<dbReference type="SMART" id="SM00582">
    <property type="entry name" value="RPR"/>
    <property type="match status" value="1"/>
</dbReference>
<feature type="region of interest" description="Disordered" evidence="15">
    <location>
        <begin position="276"/>
        <end position="596"/>
    </location>
</feature>
<keyword evidence="4" id="KW-0597">Phosphoprotein</keyword>
<evidence type="ECO:0000256" key="14">
    <source>
        <dbReference type="SAM" id="Coils"/>
    </source>
</evidence>
<comment type="subunit">
    <text evidence="11">Associates with the phosphorylated CTD domain of POLR2A /RNA polymerase II.</text>
</comment>
<feature type="compositionally biased region" description="Basic and acidic residues" evidence="15">
    <location>
        <begin position="302"/>
        <end position="335"/>
    </location>
</feature>
<feature type="compositionally biased region" description="Polar residues" evidence="15">
    <location>
        <begin position="770"/>
        <end position="784"/>
    </location>
</feature>
<evidence type="ECO:0000313" key="18">
    <source>
        <dbReference type="Proteomes" id="UP001046870"/>
    </source>
</evidence>
<protein>
    <recommendedName>
        <fullName evidence="12">Pre-mRNA cleavage complex 2 protein Pcf11</fullName>
    </recommendedName>
    <alternativeName>
        <fullName evidence="13">Pre-mRNA cleavage complex II protein Pcf11</fullName>
    </alternativeName>
</protein>
<dbReference type="InterPro" id="IPR008942">
    <property type="entry name" value="ENTH_VHS"/>
</dbReference>
<keyword evidence="8 14" id="KW-0175">Coiled coil</keyword>
<dbReference type="Gene3D" id="1.25.40.90">
    <property type="match status" value="1"/>
</dbReference>
<keyword evidence="18" id="KW-1185">Reference proteome</keyword>
<feature type="compositionally biased region" description="Basic and acidic residues" evidence="15">
    <location>
        <begin position="351"/>
        <end position="367"/>
    </location>
</feature>
<keyword evidence="5" id="KW-0507">mRNA processing</keyword>
<dbReference type="EMBL" id="JAFDVH010000003">
    <property type="protein sequence ID" value="KAG7483910.1"/>
    <property type="molecule type" value="Genomic_DNA"/>
</dbReference>
<dbReference type="InterPro" id="IPR054127">
    <property type="entry name" value="Pcf11_C"/>
</dbReference>
<dbReference type="PANTHER" id="PTHR15921:SF3">
    <property type="entry name" value="PRE-MRNA CLEAVAGE COMPLEX 2 PROTEIN PCF11"/>
    <property type="match status" value="1"/>
</dbReference>
<gene>
    <name evidence="17" type="ORF">MATL_G00043310</name>
</gene>
<dbReference type="GO" id="GO:0000993">
    <property type="term" value="F:RNA polymerase II complex binding"/>
    <property type="evidence" value="ECO:0007669"/>
    <property type="project" value="InterPro"/>
</dbReference>
<feature type="compositionally biased region" description="Basic and acidic residues" evidence="15">
    <location>
        <begin position="973"/>
        <end position="988"/>
    </location>
</feature>
<dbReference type="GO" id="GO:0005849">
    <property type="term" value="C:mRNA cleavage factor complex"/>
    <property type="evidence" value="ECO:0007669"/>
    <property type="project" value="InterPro"/>
</dbReference>
<dbReference type="GO" id="GO:0005737">
    <property type="term" value="C:cytoplasm"/>
    <property type="evidence" value="ECO:0007669"/>
    <property type="project" value="TreeGrafter"/>
</dbReference>
<feature type="compositionally biased region" description="Basic and acidic residues" evidence="15">
    <location>
        <begin position="420"/>
        <end position="435"/>
    </location>
</feature>
<dbReference type="Pfam" id="PF21936">
    <property type="entry name" value="Pcf11_C"/>
    <property type="match status" value="1"/>
</dbReference>
<feature type="compositionally biased region" description="Acidic residues" evidence="15">
    <location>
        <begin position="1341"/>
        <end position="1354"/>
    </location>
</feature>
<feature type="region of interest" description="Disordered" evidence="15">
    <location>
        <begin position="1320"/>
        <end position="1356"/>
    </location>
</feature>
<dbReference type="InterPro" id="IPR021605">
    <property type="entry name" value="Pcf11_Clp1-ID"/>
</dbReference>
<feature type="region of interest" description="Disordered" evidence="15">
    <location>
        <begin position="1047"/>
        <end position="1180"/>
    </location>
</feature>
<dbReference type="InterPro" id="IPR048830">
    <property type="entry name" value="PCF11_helical"/>
</dbReference>
<feature type="compositionally biased region" description="Polar residues" evidence="15">
    <location>
        <begin position="1329"/>
        <end position="1339"/>
    </location>
</feature>
<sequence length="1595" mass="177716">MSDDAAREDACREYLSSLEDLTFNSKPHINMLTILAEENLHFAKDIVAIIEAQIAKAPPAEKLPVLYLVDSIVKNVGGEYLAVFAKNLVASFICVFEKVDENTRKSLFKLRSTWDDIFPLKKLYALDVRVNSLDPAWPIKPLPPNMNVSIHVNPEFLRQTKEVGTPRPSTPQPQTHVVVSEKSLTQEQVIRQQLLAKQKQLLELQQKKIELELEQTKAQLAANQLSATSSSVSAPAHPSVGDKANPLITAQPGKPWLPPAVDSKVSMRDPRLNRAGQATTFVKEQVPNKKESHGLGGAINPSDKKANTMADKQGRLELPKTKIPKKDFLSEEKPKSKSLSPLNKCVQGKSKNTELENVKVAEVNKKDPRLRKHLHDKADMEDDGKEKKRGSEKKERDESAKASEHRSTGTRSKLANGSVNKHERAETLEKQDSKSNKGNVRKRSRSRSPLLHSPKRKDRRSPKRRTRSISSSPPKCGKGRQAGGKHSHTEDFLQHANTREERTTPKKNTSETRRPKRSLEERPVEARDTHSPRLSSEVKEHANKRWRSGWEENKHLKQPEENLPHGKSGPLRHKPSWSGNQRVATPRTPKQHRLSVDANLQIPEVLNSASKRDLLKKASKRLADGEISHDDFLDVAHQIKQLFQYQEEKQRSDSWEGPNEEGQFVPKKKPLLATPPSQPGNLSDAEITYYEHKAKLRRTQVQRQGGRDRQSPYSERQQHQRPPPYEENDQGKSGSEVQKRYGGVNEAAKLDDSVNQPCSRHDELRKNDRPSNSGLPFTKKSPSPVNFEGLSGKSPVAGFESPSGLDADNHQISAREPSPSQRFDIPSGAEHSVTGTDEDVHLNVDAPPRHDVPSGPARSGQPGQMLCEASGQTPPHASEGPISRYDGAKHPQRFEGSQPLIYDGPSHISQPRLEGPARSHLQGRFDVNPGPGRFDSPSGPHGPSRFDGQHRQSPSRFDGPQGPGRYDGPQLHKGPERFDGPGRYDSDRSMQPGPGRYGEPQGHGRFDGPHVQQGTGRYEGPVGHQAPGRFDGQGPMRFDGPQMQPSRFDGPMRFDNPHVPQGHGRFETPLRFGGPQVQQGPGRYDGAQQGPVRFDGPVNQPGAMRFDGPQGQLGPIRYDGQPQGMARFDCPPSQQGPPRFCPPNLQSQQRPQGPPVYDSPQGQAPLANPGGQQPSNFNMTNHRFTEPLNVFGGAPQPFQGQQNMSQGANFNVPPVPGATSFPNTYIRPVSNFYNPGAPVVSGNVNTAVPGGSVPQPMNMLSALGKPQIPAPYSQGQPFIPPQNSVPFNQAGPQFGSSESHFGQVDVNDLLTKLISTGIIKPPQSDAAPSESTVAPQSQPAAEEEEEEEQDDDQNVPDLTSFVIEDMKQRYDSVITKLYTGIQCYSCGMRFTASQTDVYADHLDWHYRQNRSEKDISKKVTHRRWYYSLTDWIEFEEIADLEERAKSQFFEKVHEEVVQKTQEAAKEKEFQSVKAAPDVVDESCEICQEQFEMYWEEEEEEWHLKNAIRVDEKTYHPSCYEDYKNTSSFVDCTPSPSKALVENPLNAFIKQEKDDQFSCSSITTETDTQGSCAEENVEERVQVKLEAETPASAIIF</sequence>
<evidence type="ECO:0000256" key="9">
    <source>
        <dbReference type="ARBA" id="ARBA00023242"/>
    </source>
</evidence>
<evidence type="ECO:0000256" key="7">
    <source>
        <dbReference type="ARBA" id="ARBA00022990"/>
    </source>
</evidence>
<dbReference type="GO" id="GO:0031124">
    <property type="term" value="P:mRNA 3'-end processing"/>
    <property type="evidence" value="ECO:0007669"/>
    <property type="project" value="InterPro"/>
</dbReference>
<comment type="subcellular location">
    <subcellularLocation>
        <location evidence="1">Nucleus</location>
    </subcellularLocation>
</comment>
<comment type="function">
    <text evidence="10">Component of pre-mRNA cleavage complex II, which promotes transcription termination by RNA polymerase II.</text>
</comment>
<name>A0A9D3TB79_MEGAT</name>
<dbReference type="PANTHER" id="PTHR15921">
    <property type="entry name" value="PRE-MRNA CLEAVAGE COMPLEX II"/>
    <property type="match status" value="1"/>
</dbReference>
<dbReference type="GO" id="GO:0006369">
    <property type="term" value="P:termination of RNA polymerase II transcription"/>
    <property type="evidence" value="ECO:0007669"/>
    <property type="project" value="InterPro"/>
</dbReference>
<dbReference type="Pfam" id="PF20827">
    <property type="entry name" value="PCF11_charged"/>
    <property type="match status" value="1"/>
</dbReference>